<organism evidence="1 2">
    <name type="scientific">Dentiscutata erythropus</name>
    <dbReference type="NCBI Taxonomy" id="1348616"/>
    <lineage>
        <taxon>Eukaryota</taxon>
        <taxon>Fungi</taxon>
        <taxon>Fungi incertae sedis</taxon>
        <taxon>Mucoromycota</taxon>
        <taxon>Glomeromycotina</taxon>
        <taxon>Glomeromycetes</taxon>
        <taxon>Diversisporales</taxon>
        <taxon>Gigasporaceae</taxon>
        <taxon>Dentiscutata</taxon>
    </lineage>
</organism>
<comment type="caution">
    <text evidence="1">The sequence shown here is derived from an EMBL/GenBank/DDBJ whole genome shotgun (WGS) entry which is preliminary data.</text>
</comment>
<reference evidence="1" key="1">
    <citation type="submission" date="2021-06" db="EMBL/GenBank/DDBJ databases">
        <authorList>
            <person name="Kallberg Y."/>
            <person name="Tangrot J."/>
            <person name="Rosling A."/>
        </authorList>
    </citation>
    <scope>NUCLEOTIDE SEQUENCE</scope>
    <source>
        <strain evidence="1">MA453B</strain>
    </source>
</reference>
<dbReference type="OrthoDB" id="2447818at2759"/>
<feature type="non-terminal residue" evidence="1">
    <location>
        <position position="1"/>
    </location>
</feature>
<dbReference type="EMBL" id="CAJVPY010018275">
    <property type="protein sequence ID" value="CAG8766248.1"/>
    <property type="molecule type" value="Genomic_DNA"/>
</dbReference>
<dbReference type="Proteomes" id="UP000789405">
    <property type="component" value="Unassembled WGS sequence"/>
</dbReference>
<dbReference type="AlphaFoldDB" id="A0A9N9J6I5"/>
<name>A0A9N9J6I5_9GLOM</name>
<protein>
    <submittedName>
        <fullName evidence="1">24688_t:CDS:1</fullName>
    </submittedName>
</protein>
<proteinExistence type="predicted"/>
<keyword evidence="2" id="KW-1185">Reference proteome</keyword>
<evidence type="ECO:0000313" key="2">
    <source>
        <dbReference type="Proteomes" id="UP000789405"/>
    </source>
</evidence>
<feature type="non-terminal residue" evidence="1">
    <location>
        <position position="122"/>
    </location>
</feature>
<sequence length="122" mass="13912">MSQASRPKAYELPCIFSRLVSRYDKIGLSACETSATQIWRHADSQAAVRRLPLFQAFMPELADLQSSLIELERTEGLLRSQGNSAGVENFANWNSQHSDRDKRIQEVINIAQLEKELLYEDI</sequence>
<evidence type="ECO:0000313" key="1">
    <source>
        <dbReference type="EMBL" id="CAG8766248.1"/>
    </source>
</evidence>
<gene>
    <name evidence="1" type="ORF">DERYTH_LOCUS18265</name>
</gene>
<accession>A0A9N9J6I5</accession>